<evidence type="ECO:0008006" key="3">
    <source>
        <dbReference type="Google" id="ProtNLM"/>
    </source>
</evidence>
<accession>A0A8J2UFB1</accession>
<evidence type="ECO:0000313" key="1">
    <source>
        <dbReference type="EMBL" id="GGB08596.1"/>
    </source>
</evidence>
<keyword evidence="2" id="KW-1185">Reference proteome</keyword>
<dbReference type="RefSeq" id="WP_188934068.1">
    <property type="nucleotide sequence ID" value="NZ_BMJC01000004.1"/>
</dbReference>
<dbReference type="PANTHER" id="PTHR35279:SF1">
    <property type="entry name" value="ARABINANASE_LEVANSUCRASE_INVERTASE"/>
    <property type="match status" value="1"/>
</dbReference>
<name>A0A8J2UFB1_9BACT</name>
<dbReference type="SUPFAM" id="SSF75005">
    <property type="entry name" value="Arabinanase/levansucrase/invertase"/>
    <property type="match status" value="1"/>
</dbReference>
<comment type="caution">
    <text evidence="1">The sequence shown here is derived from an EMBL/GenBank/DDBJ whole genome shotgun (WGS) entry which is preliminary data.</text>
</comment>
<sequence length="315" mass="35788">MALSWQKKGLIYAPDGSLEWSRTHAQVPVADVIDEHHLRIYYSTRGTDNRSNTSYIEVDAGDPREITFINPAPILPLGRLGTFDEDGIMPSSIVTVGDRKYLYYIGWSQRKNVPYQNSIGLAISEDGGRTFRKYSEGPVIGVSHIDPFFTGTIFVLKEAGLFRAYYLSCVEWRLVNDRPESLYVLKYATSQDGIDWLRNNQIAIPLKDDQEGGLVSAAVIKAEGRYRMWFGYRNYFDFRSNPENAYNIGYAESPDGISWLRKDDKSGIERSEEGWDSQMISYPYVIEVKGKNFLFYNGNGFGRTGFGYAILNSNS</sequence>
<gene>
    <name evidence="1" type="ORF">GCM10011511_35100</name>
</gene>
<dbReference type="EMBL" id="BMJC01000004">
    <property type="protein sequence ID" value="GGB08596.1"/>
    <property type="molecule type" value="Genomic_DNA"/>
</dbReference>
<protein>
    <recommendedName>
        <fullName evidence="3">Glycosyl hydrolase family 32 N-terminal domain-containing protein</fullName>
    </recommendedName>
</protein>
<dbReference type="Proteomes" id="UP000607559">
    <property type="component" value="Unassembled WGS sequence"/>
</dbReference>
<dbReference type="AlphaFoldDB" id="A0A8J2UFB1"/>
<reference evidence="1" key="1">
    <citation type="journal article" date="2014" name="Int. J. Syst. Evol. Microbiol.">
        <title>Complete genome sequence of Corynebacterium casei LMG S-19264T (=DSM 44701T), isolated from a smear-ripened cheese.</title>
        <authorList>
            <consortium name="US DOE Joint Genome Institute (JGI-PGF)"/>
            <person name="Walter F."/>
            <person name="Albersmeier A."/>
            <person name="Kalinowski J."/>
            <person name="Ruckert C."/>
        </authorList>
    </citation>
    <scope>NUCLEOTIDE SEQUENCE</scope>
    <source>
        <strain evidence="1">CGMCC 1.15448</strain>
    </source>
</reference>
<dbReference type="InterPro" id="IPR023296">
    <property type="entry name" value="Glyco_hydro_beta-prop_sf"/>
</dbReference>
<dbReference type="PANTHER" id="PTHR35279">
    <property type="match status" value="1"/>
</dbReference>
<organism evidence="1 2">
    <name type="scientific">Puia dinghuensis</name>
    <dbReference type="NCBI Taxonomy" id="1792502"/>
    <lineage>
        <taxon>Bacteria</taxon>
        <taxon>Pseudomonadati</taxon>
        <taxon>Bacteroidota</taxon>
        <taxon>Chitinophagia</taxon>
        <taxon>Chitinophagales</taxon>
        <taxon>Chitinophagaceae</taxon>
        <taxon>Puia</taxon>
    </lineage>
</organism>
<dbReference type="Gene3D" id="2.115.10.20">
    <property type="entry name" value="Glycosyl hydrolase domain, family 43"/>
    <property type="match status" value="2"/>
</dbReference>
<proteinExistence type="predicted"/>
<reference evidence="1" key="2">
    <citation type="submission" date="2020-09" db="EMBL/GenBank/DDBJ databases">
        <authorList>
            <person name="Sun Q."/>
            <person name="Zhou Y."/>
        </authorList>
    </citation>
    <scope>NUCLEOTIDE SEQUENCE</scope>
    <source>
        <strain evidence="1">CGMCC 1.15448</strain>
    </source>
</reference>
<evidence type="ECO:0000313" key="2">
    <source>
        <dbReference type="Proteomes" id="UP000607559"/>
    </source>
</evidence>